<feature type="transmembrane region" description="Helical" evidence="12">
    <location>
        <begin position="6"/>
        <end position="22"/>
    </location>
</feature>
<comment type="function">
    <text evidence="9">Part of the twin-arginine translocation (Tat) system that transports large folded proteins containing a characteristic twin-arginine motif in their signal peptide across membranes. Together with TatC, TatB is part of a receptor directly interacting with Tat signal peptides. TatB may form an oligomeric binding site that transiently accommodates folded Tat precursor proteins before their translocation.</text>
</comment>
<keyword evidence="6 9" id="KW-1133">Transmembrane helix</keyword>
<dbReference type="InterPro" id="IPR003369">
    <property type="entry name" value="TatA/B/E"/>
</dbReference>
<evidence type="ECO:0000256" key="9">
    <source>
        <dbReference type="HAMAP-Rule" id="MF_00237"/>
    </source>
</evidence>
<keyword evidence="7 9" id="KW-0811">Translocation</keyword>
<reference evidence="14" key="4">
    <citation type="journal article" date="2023" name="Front. Microbiol.">
        <title>Phylogeography and host specificity of Pasteurellaceae pathogenic to sea-farmed fish in the north-east Atlantic.</title>
        <authorList>
            <person name="Gulla S."/>
            <person name="Colquhoun D.J."/>
            <person name="Olsen A.B."/>
            <person name="Spilsberg B."/>
            <person name="Lagesen K."/>
            <person name="Aakesson C.P."/>
            <person name="Strom S."/>
            <person name="Manji F."/>
            <person name="Birkbeck T.H."/>
            <person name="Nilsen H.K."/>
        </authorList>
    </citation>
    <scope>NUCLEOTIDE SEQUENCE</scope>
    <source>
        <strain evidence="15">98B1</strain>
        <strain evidence="14">TW16_20</strain>
    </source>
</reference>
<evidence type="ECO:0000256" key="10">
    <source>
        <dbReference type="SAM" id="Coils"/>
    </source>
</evidence>
<dbReference type="Proteomes" id="UP000198883">
    <property type="component" value="Unassembled WGS sequence"/>
</dbReference>
<organism evidence="16 17">
    <name type="scientific">Phocoenobacter skyensis</name>
    <dbReference type="NCBI Taxonomy" id="97481"/>
    <lineage>
        <taxon>Bacteria</taxon>
        <taxon>Pseudomonadati</taxon>
        <taxon>Pseudomonadota</taxon>
        <taxon>Gammaproteobacteria</taxon>
        <taxon>Pasteurellales</taxon>
        <taxon>Pasteurellaceae</taxon>
        <taxon>Phocoenobacter</taxon>
    </lineage>
</organism>
<dbReference type="EMBL" id="JASAVS010000021">
    <property type="protein sequence ID" value="MDP8086019.1"/>
    <property type="molecule type" value="Genomic_DNA"/>
</dbReference>
<evidence type="ECO:0000256" key="12">
    <source>
        <dbReference type="SAM" id="Phobius"/>
    </source>
</evidence>
<evidence type="ECO:0000256" key="11">
    <source>
        <dbReference type="SAM" id="MobiDB-lite"/>
    </source>
</evidence>
<evidence type="ECO:0000256" key="3">
    <source>
        <dbReference type="ARBA" id="ARBA00022475"/>
    </source>
</evidence>
<comment type="similarity">
    <text evidence="9">Belongs to the TatB family.</text>
</comment>
<dbReference type="Pfam" id="PF02416">
    <property type="entry name" value="TatA_B_E"/>
    <property type="match status" value="1"/>
</dbReference>
<keyword evidence="18" id="KW-1185">Reference proteome</keyword>
<evidence type="ECO:0000256" key="5">
    <source>
        <dbReference type="ARBA" id="ARBA00022927"/>
    </source>
</evidence>
<dbReference type="Proteomes" id="UP001224812">
    <property type="component" value="Unassembled WGS sequence"/>
</dbReference>
<dbReference type="RefSeq" id="WP_090919846.1">
    <property type="nucleotide sequence ID" value="NZ_CP016180.1"/>
</dbReference>
<feature type="coiled-coil region" evidence="10">
    <location>
        <begin position="49"/>
        <end position="102"/>
    </location>
</feature>
<dbReference type="NCBIfam" id="TIGR01410">
    <property type="entry name" value="tatB"/>
    <property type="match status" value="1"/>
</dbReference>
<dbReference type="Proteomes" id="UP001236239">
    <property type="component" value="Unassembled WGS sequence"/>
</dbReference>
<dbReference type="OrthoDB" id="9816005at2"/>
<sequence length="149" mass="16986">MFDIGFFELVLISIIGLVVLGPQRLPSAIKTVSGWIRAIKNLANTVQDEFSEELRLQELQESIKKAEELNLKNLSPELSETIDDLKRSAKELEQSIKNEDVNKDLDKNTVFEDELAELAEEDEEEEIIFEEPNDVSSHINKSKEKQNVS</sequence>
<feature type="region of interest" description="Disordered" evidence="11">
    <location>
        <begin position="121"/>
        <end position="149"/>
    </location>
</feature>
<dbReference type="EMBL" id="JASAYQ010000007">
    <property type="protein sequence ID" value="MDP8172803.1"/>
    <property type="molecule type" value="Genomic_DNA"/>
</dbReference>
<evidence type="ECO:0000256" key="4">
    <source>
        <dbReference type="ARBA" id="ARBA00022692"/>
    </source>
</evidence>
<evidence type="ECO:0000313" key="16">
    <source>
        <dbReference type="EMBL" id="SEL96000.1"/>
    </source>
</evidence>
<dbReference type="EMBL" id="FOBN01000002">
    <property type="protein sequence ID" value="SEL96000.1"/>
    <property type="molecule type" value="Genomic_DNA"/>
</dbReference>
<evidence type="ECO:0000313" key="13">
    <source>
        <dbReference type="EMBL" id="MDP8086019.1"/>
    </source>
</evidence>
<dbReference type="PANTHER" id="PTHR33162:SF1">
    <property type="entry name" value="SEC-INDEPENDENT PROTEIN TRANSLOCASE PROTEIN TATA, CHLOROPLASTIC"/>
    <property type="match status" value="1"/>
</dbReference>
<dbReference type="InterPro" id="IPR018448">
    <property type="entry name" value="TatB"/>
</dbReference>
<dbReference type="AlphaFoldDB" id="A0A1H7UG22"/>
<dbReference type="GO" id="GO:0043953">
    <property type="term" value="P:protein transport by the Tat complex"/>
    <property type="evidence" value="ECO:0007669"/>
    <property type="project" value="UniProtKB-UniRule"/>
</dbReference>
<reference evidence="13 18" key="3">
    <citation type="journal article" date="2023" name="Front. Microbiol.">
        <title>Phylogeography and host specificity of Pasteurellaceae pathogenic to sea-farmed fish in the north-east Atlantic.</title>
        <authorList>
            <person name="Gulla S."/>
            <person name="Colquhoun D.J."/>
            <person name="Olsen A.B."/>
            <person name="Spilsberg B."/>
            <person name="Lagesen K."/>
            <person name="Aakesson C.P."/>
            <person name="Strom S."/>
            <person name="Manji F."/>
            <person name="Birkbeck T.H."/>
            <person name="Nilsen H.K."/>
        </authorList>
    </citation>
    <scope>NUCLEOTIDE SEQUENCE [LARGE SCALE GENOMIC DNA]</scope>
    <source>
        <strain evidence="13 18">VIO11850</strain>
    </source>
</reference>
<dbReference type="GeneID" id="83545625"/>
<dbReference type="GO" id="GO:0008320">
    <property type="term" value="F:protein transmembrane transporter activity"/>
    <property type="evidence" value="ECO:0007669"/>
    <property type="project" value="UniProtKB-UniRule"/>
</dbReference>
<evidence type="ECO:0000313" key="18">
    <source>
        <dbReference type="Proteomes" id="UP001224812"/>
    </source>
</evidence>
<dbReference type="HAMAP" id="MF_00237">
    <property type="entry name" value="TatB"/>
    <property type="match status" value="1"/>
</dbReference>
<proteinExistence type="inferred from homology"/>
<evidence type="ECO:0000313" key="15">
    <source>
        <dbReference type="EMBL" id="MDP8174030.1"/>
    </source>
</evidence>
<evidence type="ECO:0000256" key="6">
    <source>
        <dbReference type="ARBA" id="ARBA00022989"/>
    </source>
</evidence>
<keyword evidence="2 9" id="KW-0813">Transport</keyword>
<accession>A0A1H7UG22</accession>
<gene>
    <name evidence="9 13" type="primary">tatB</name>
    <name evidence="13" type="ORF">QJT92_08820</name>
    <name evidence="14" type="ORF">QJU93_05480</name>
    <name evidence="15" type="ORF">QJU97_00945</name>
    <name evidence="16" type="ORF">SAMN05444853_10259</name>
</gene>
<evidence type="ECO:0000256" key="1">
    <source>
        <dbReference type="ARBA" id="ARBA00004167"/>
    </source>
</evidence>
<feature type="compositionally biased region" description="Acidic residues" evidence="11">
    <location>
        <begin position="121"/>
        <end position="133"/>
    </location>
</feature>
<dbReference type="PRINTS" id="PR01506">
    <property type="entry name" value="TATBPROTEIN"/>
</dbReference>
<dbReference type="PANTHER" id="PTHR33162">
    <property type="entry name" value="SEC-INDEPENDENT PROTEIN TRANSLOCASE PROTEIN TATA, CHLOROPLASTIC"/>
    <property type="match status" value="1"/>
</dbReference>
<evidence type="ECO:0000313" key="14">
    <source>
        <dbReference type="EMBL" id="MDP8172803.1"/>
    </source>
</evidence>
<comment type="subcellular location">
    <subcellularLocation>
        <location evidence="9">Cell membrane</location>
        <topology evidence="9">Single-pass membrane protein</topology>
    </subcellularLocation>
    <subcellularLocation>
        <location evidence="1">Membrane</location>
        <topology evidence="1">Single-pass membrane protein</topology>
    </subcellularLocation>
</comment>
<reference evidence="16" key="1">
    <citation type="submission" date="2016-10" db="EMBL/GenBank/DDBJ databases">
        <authorList>
            <person name="de Groot N.N."/>
        </authorList>
    </citation>
    <scope>NUCLEOTIDE SEQUENCE [LARGE SCALE GENOMIC DNA]</scope>
    <source>
        <strain evidence="16">DSM 24204</strain>
    </source>
</reference>
<protein>
    <recommendedName>
        <fullName evidence="9">Sec-independent protein translocase protein TatB</fullName>
    </recommendedName>
</protein>
<evidence type="ECO:0000256" key="2">
    <source>
        <dbReference type="ARBA" id="ARBA00022448"/>
    </source>
</evidence>
<keyword evidence="5 9" id="KW-0653">Protein transport</keyword>
<keyword evidence="10" id="KW-0175">Coiled coil</keyword>
<evidence type="ECO:0000256" key="7">
    <source>
        <dbReference type="ARBA" id="ARBA00023010"/>
    </source>
</evidence>
<comment type="subunit">
    <text evidence="9">The Tat system comprises two distinct complexes: a TatABC complex, containing multiple copies of TatA, TatB and TatC subunits, and a separate TatA complex, containing only TatA subunits. Substrates initially bind to the TatABC complex, which probably triggers association of the separate TatA complex to form the active translocon.</text>
</comment>
<reference evidence="17" key="2">
    <citation type="submission" date="2016-10" db="EMBL/GenBank/DDBJ databases">
        <authorList>
            <person name="Varghese N."/>
            <person name="Submissions S."/>
        </authorList>
    </citation>
    <scope>NUCLEOTIDE SEQUENCE [LARGE SCALE GENOMIC DNA]</scope>
    <source>
        <strain evidence="17">DSM 24204</strain>
    </source>
</reference>
<evidence type="ECO:0000313" key="17">
    <source>
        <dbReference type="Proteomes" id="UP000198883"/>
    </source>
</evidence>
<name>A0A1H7UG22_9PAST</name>
<dbReference type="GO" id="GO:0033281">
    <property type="term" value="C:TAT protein transport complex"/>
    <property type="evidence" value="ECO:0007669"/>
    <property type="project" value="UniProtKB-UniRule"/>
</dbReference>
<dbReference type="EMBL" id="JASAYT010000002">
    <property type="protein sequence ID" value="MDP8174030.1"/>
    <property type="molecule type" value="Genomic_DNA"/>
</dbReference>
<dbReference type="Proteomes" id="UP001231736">
    <property type="component" value="Unassembled WGS sequence"/>
</dbReference>
<dbReference type="Gene3D" id="1.20.5.3310">
    <property type="match status" value="1"/>
</dbReference>
<evidence type="ECO:0000256" key="8">
    <source>
        <dbReference type="ARBA" id="ARBA00023136"/>
    </source>
</evidence>
<keyword evidence="4 9" id="KW-0812">Transmembrane</keyword>
<dbReference type="STRING" id="97481.SAMN05444853_10259"/>
<keyword evidence="8 9" id="KW-0472">Membrane</keyword>
<keyword evidence="3 9" id="KW-1003">Cell membrane</keyword>